<feature type="compositionally biased region" description="Basic residues" evidence="1">
    <location>
        <begin position="340"/>
        <end position="353"/>
    </location>
</feature>
<feature type="compositionally biased region" description="Polar residues" evidence="1">
    <location>
        <begin position="330"/>
        <end position="339"/>
    </location>
</feature>
<feature type="compositionally biased region" description="Polar residues" evidence="1">
    <location>
        <begin position="568"/>
        <end position="578"/>
    </location>
</feature>
<name>A0AAV5EXJ0_ELECO</name>
<accession>A0AAV5EXJ0</accession>
<keyword evidence="3" id="KW-1185">Reference proteome</keyword>
<feature type="region of interest" description="Disordered" evidence="1">
    <location>
        <begin position="396"/>
        <end position="418"/>
    </location>
</feature>
<feature type="region of interest" description="Disordered" evidence="1">
    <location>
        <begin position="302"/>
        <end position="379"/>
    </location>
</feature>
<feature type="compositionally biased region" description="Polar residues" evidence="1">
    <location>
        <begin position="247"/>
        <end position="260"/>
    </location>
</feature>
<dbReference type="EMBL" id="BQKI01000079">
    <property type="protein sequence ID" value="GJN27303.1"/>
    <property type="molecule type" value="Genomic_DNA"/>
</dbReference>
<reference evidence="2" key="1">
    <citation type="journal article" date="2018" name="DNA Res.">
        <title>Multiple hybrid de novo genome assembly of finger millet, an orphan allotetraploid crop.</title>
        <authorList>
            <person name="Hatakeyama M."/>
            <person name="Aluri S."/>
            <person name="Balachadran M.T."/>
            <person name="Sivarajan S.R."/>
            <person name="Patrignani A."/>
            <person name="Gruter S."/>
            <person name="Poveda L."/>
            <person name="Shimizu-Inatsugi R."/>
            <person name="Baeten J."/>
            <person name="Francoijs K.J."/>
            <person name="Nataraja K.N."/>
            <person name="Reddy Y.A.N."/>
            <person name="Phadnis S."/>
            <person name="Ravikumar R.L."/>
            <person name="Schlapbach R."/>
            <person name="Sreeman S.M."/>
            <person name="Shimizu K.K."/>
        </authorList>
    </citation>
    <scope>NUCLEOTIDE SEQUENCE</scope>
</reference>
<evidence type="ECO:0000313" key="2">
    <source>
        <dbReference type="EMBL" id="GJN27303.1"/>
    </source>
</evidence>
<dbReference type="Proteomes" id="UP001054889">
    <property type="component" value="Unassembled WGS sequence"/>
</dbReference>
<protein>
    <submittedName>
        <fullName evidence="2">Uncharacterized protein</fullName>
    </submittedName>
</protein>
<feature type="region of interest" description="Disordered" evidence="1">
    <location>
        <begin position="224"/>
        <end position="276"/>
    </location>
</feature>
<evidence type="ECO:0000256" key="1">
    <source>
        <dbReference type="SAM" id="MobiDB-lite"/>
    </source>
</evidence>
<proteinExistence type="predicted"/>
<organism evidence="2 3">
    <name type="scientific">Eleusine coracana subsp. coracana</name>
    <dbReference type="NCBI Taxonomy" id="191504"/>
    <lineage>
        <taxon>Eukaryota</taxon>
        <taxon>Viridiplantae</taxon>
        <taxon>Streptophyta</taxon>
        <taxon>Embryophyta</taxon>
        <taxon>Tracheophyta</taxon>
        <taxon>Spermatophyta</taxon>
        <taxon>Magnoliopsida</taxon>
        <taxon>Liliopsida</taxon>
        <taxon>Poales</taxon>
        <taxon>Poaceae</taxon>
        <taxon>PACMAD clade</taxon>
        <taxon>Chloridoideae</taxon>
        <taxon>Cynodonteae</taxon>
        <taxon>Eleusininae</taxon>
        <taxon>Eleusine</taxon>
    </lineage>
</organism>
<dbReference type="PANTHER" id="PTHR35767">
    <property type="entry name" value="HAPLESS PROTEIN"/>
    <property type="match status" value="1"/>
</dbReference>
<dbReference type="PANTHER" id="PTHR35767:SF1">
    <property type="entry name" value="HAPLESS PROTEIN"/>
    <property type="match status" value="1"/>
</dbReference>
<dbReference type="AlphaFoldDB" id="A0AAV5EXJ0"/>
<feature type="compositionally biased region" description="Polar residues" evidence="1">
    <location>
        <begin position="522"/>
        <end position="533"/>
    </location>
</feature>
<feature type="compositionally biased region" description="Polar residues" evidence="1">
    <location>
        <begin position="224"/>
        <end position="240"/>
    </location>
</feature>
<comment type="caution">
    <text evidence="2">The sequence shown here is derived from an EMBL/GenBank/DDBJ whole genome shotgun (WGS) entry which is preliminary data.</text>
</comment>
<reference evidence="2" key="2">
    <citation type="submission" date="2021-12" db="EMBL/GenBank/DDBJ databases">
        <title>Resequencing data analysis of finger millet.</title>
        <authorList>
            <person name="Hatakeyama M."/>
            <person name="Aluri S."/>
            <person name="Balachadran M.T."/>
            <person name="Sivarajan S.R."/>
            <person name="Poveda L."/>
            <person name="Shimizu-Inatsugi R."/>
            <person name="Schlapbach R."/>
            <person name="Sreeman S.M."/>
            <person name="Shimizu K.K."/>
        </authorList>
    </citation>
    <scope>NUCLEOTIDE SEQUENCE</scope>
</reference>
<feature type="compositionally biased region" description="Polar residues" evidence="1">
    <location>
        <begin position="310"/>
        <end position="324"/>
    </location>
</feature>
<feature type="compositionally biased region" description="Basic and acidic residues" evidence="1">
    <location>
        <begin position="367"/>
        <end position="377"/>
    </location>
</feature>
<feature type="region of interest" description="Disordered" evidence="1">
    <location>
        <begin position="434"/>
        <end position="599"/>
    </location>
</feature>
<evidence type="ECO:0000313" key="3">
    <source>
        <dbReference type="Proteomes" id="UP001054889"/>
    </source>
</evidence>
<gene>
    <name evidence="2" type="primary">gb15316</name>
    <name evidence="2" type="ORF">PR202_gb15316</name>
</gene>
<sequence length="951" mass="104808">MLKPKVKPKKKRLMVDIYKTALPYTLEDLDRRNGTNWAIELAMPAVNNEVCTENRSLEAVPLDTRDDEREGDVYVDSNGIKIRILSKCNDAPLVLSDDIGIPKVPKHESGKAILMRKKILKSKILKNKKLKMHGKKYNKMNHLNSQVQAYPHGGIDEDTTVGEMHPQNPTESTSYNGSGTMRQWVCSKRSDISKNVSRKLRDNTFNKMTSGAEKLMRSSTICFDSSQVPESPTGAFSSQPPEEMDTTSEANGIEQSNDSSRLPRLSSKAPLQNSILRKVPRSAAAIAKRKIREIGRREANKSDNYDKLRNSNSVKSSGARSSFSIAGPSNGPNKLASTSKKFRKQRSLLRTGRRAFSPSDSRLFHGFGRDNEPDTRHASKKFRLTSNSSLKKFLKHTEEEEDTADNNFSFGSDMPLSGQQYNQYHEAERIEGTQTDYVGEEPEIDTPYASVSRSDPADSCNEISSGSLSPEKDGADPDILVEGYGVGVEDPSSSEQSPHHANESNSVVNNEVDEWRVDPASTKESSACLTNNRDMGPGVPQDNSSITSNREDSNQEHGLPFRRGSLDSPVSTASTMSPTALKDSRTKESEPGPSSVRTVEEGITGNLNQETKSMPMVRDGEQLSNEKPFCCSCRGSISRESQLHQQSEMARPMLNFSGKQVPQLHIGLTASSSFSTYQRTSTKANTLLDAHDQPLAAKVSAESSMNLPSYTTDCMSPSLQTQLPSPSNPILRLMGKNLMVMNNEENVHPPPPSSEYILRGNYAPPVGFVSPNYQHLNDSPFMNTAPTSVNHQFPQASVQAGNYVGPPFHSSSMMQSDHHSQQKSYQNLVPVMHHPTYTMKEVIVIDDSPERRSEPQVSMLQPAAPSQATISVPNTMPPRPFYCLPSPSILQRESAAGSLSVFANVGSMVGVNSSSQGSQTEAANPYMPNPFFVHPQTGYINPSVYYSQNLR</sequence>